<evidence type="ECO:0000256" key="2">
    <source>
        <dbReference type="ARBA" id="ARBA00022729"/>
    </source>
</evidence>
<keyword evidence="2" id="KW-0732">Signal</keyword>
<organism evidence="5 6">
    <name type="scientific">Saccharospirillum mangrovi</name>
    <dbReference type="NCBI Taxonomy" id="2161747"/>
    <lineage>
        <taxon>Bacteria</taxon>
        <taxon>Pseudomonadati</taxon>
        <taxon>Pseudomonadota</taxon>
        <taxon>Gammaproteobacteria</taxon>
        <taxon>Oceanospirillales</taxon>
        <taxon>Saccharospirillaceae</taxon>
        <taxon>Saccharospirillum</taxon>
    </lineage>
</organism>
<dbReference type="Pfam" id="PF00497">
    <property type="entry name" value="SBP_bac_3"/>
    <property type="match status" value="1"/>
</dbReference>
<gene>
    <name evidence="5" type="ORF">ACFOOG_08655</name>
</gene>
<sequence length="238" mass="26340">MKTYRWTEDPPYTYSSSEAPDGVSGIEADIARTVLNLMGCEVVFVEMPWARALAELRAGRVDIVGGAFDTPERREFAHYAQQGSVSPNVLFVRAEDAAKIAWQSFSEFLVSDFNLGAQIGVNYGPEYYDALEQGTLGDRLTLVPDRTLLWQMLDRKRIDAVAASYLTGLMEIADRGFQGQIVKTNIQLSSDPAYFIFSKASVDEDFVARFDEAHAAVIQSGHLQTIIDAHTTGLQTAE</sequence>
<dbReference type="EMBL" id="JBHRYR010000003">
    <property type="protein sequence ID" value="MFC3852899.1"/>
    <property type="molecule type" value="Genomic_DNA"/>
</dbReference>
<reference evidence="6" key="1">
    <citation type="journal article" date="2019" name="Int. J. Syst. Evol. Microbiol.">
        <title>The Global Catalogue of Microorganisms (GCM) 10K type strain sequencing project: providing services to taxonomists for standard genome sequencing and annotation.</title>
        <authorList>
            <consortium name="The Broad Institute Genomics Platform"/>
            <consortium name="The Broad Institute Genome Sequencing Center for Infectious Disease"/>
            <person name="Wu L."/>
            <person name="Ma J."/>
        </authorList>
    </citation>
    <scope>NUCLEOTIDE SEQUENCE [LARGE SCALE GENOMIC DNA]</scope>
    <source>
        <strain evidence="6">IBRC 10765</strain>
    </source>
</reference>
<protein>
    <submittedName>
        <fullName evidence="5">Substrate-binding periplasmic protein</fullName>
    </submittedName>
</protein>
<dbReference type="RefSeq" id="WP_380695540.1">
    <property type="nucleotide sequence ID" value="NZ_JBHRYR010000003.1"/>
</dbReference>
<comment type="similarity">
    <text evidence="1">Belongs to the bacterial solute-binding protein 3 family.</text>
</comment>
<dbReference type="SMART" id="SM00062">
    <property type="entry name" value="PBPb"/>
    <property type="match status" value="1"/>
</dbReference>
<accession>A0ABV7ZWK6</accession>
<name>A0ABV7ZWK6_9GAMM</name>
<evidence type="ECO:0000259" key="4">
    <source>
        <dbReference type="SMART" id="SM00062"/>
    </source>
</evidence>
<dbReference type="PANTHER" id="PTHR35936:SF35">
    <property type="entry name" value="L-CYSTINE-BINDING PROTEIN TCYJ"/>
    <property type="match status" value="1"/>
</dbReference>
<evidence type="ECO:0000256" key="3">
    <source>
        <dbReference type="SAM" id="MobiDB-lite"/>
    </source>
</evidence>
<comment type="caution">
    <text evidence="5">The sequence shown here is derived from an EMBL/GenBank/DDBJ whole genome shotgun (WGS) entry which is preliminary data.</text>
</comment>
<keyword evidence="6" id="KW-1185">Reference proteome</keyword>
<feature type="domain" description="Solute-binding protein family 3/N-terminal" evidence="4">
    <location>
        <begin position="3"/>
        <end position="234"/>
    </location>
</feature>
<dbReference type="PANTHER" id="PTHR35936">
    <property type="entry name" value="MEMBRANE-BOUND LYTIC MUREIN TRANSGLYCOSYLASE F"/>
    <property type="match status" value="1"/>
</dbReference>
<proteinExistence type="inferred from homology"/>
<feature type="region of interest" description="Disordered" evidence="3">
    <location>
        <begin position="1"/>
        <end position="20"/>
    </location>
</feature>
<dbReference type="Proteomes" id="UP001595617">
    <property type="component" value="Unassembled WGS sequence"/>
</dbReference>
<dbReference type="Gene3D" id="3.40.190.10">
    <property type="entry name" value="Periplasmic binding protein-like II"/>
    <property type="match status" value="2"/>
</dbReference>
<evidence type="ECO:0000313" key="6">
    <source>
        <dbReference type="Proteomes" id="UP001595617"/>
    </source>
</evidence>
<evidence type="ECO:0000256" key="1">
    <source>
        <dbReference type="ARBA" id="ARBA00010333"/>
    </source>
</evidence>
<evidence type="ECO:0000313" key="5">
    <source>
        <dbReference type="EMBL" id="MFC3852899.1"/>
    </source>
</evidence>
<dbReference type="SUPFAM" id="SSF53850">
    <property type="entry name" value="Periplasmic binding protein-like II"/>
    <property type="match status" value="1"/>
</dbReference>
<dbReference type="InterPro" id="IPR001638">
    <property type="entry name" value="Solute-binding_3/MltF_N"/>
</dbReference>